<evidence type="ECO:0000313" key="1">
    <source>
        <dbReference type="EMBL" id="MEZ0166819.1"/>
    </source>
</evidence>
<dbReference type="Pfam" id="PF09661">
    <property type="entry name" value="DUF2398"/>
    <property type="match status" value="1"/>
</dbReference>
<dbReference type="RefSeq" id="WP_370443028.1">
    <property type="nucleotide sequence ID" value="NZ_JBGFTU010000029.1"/>
</dbReference>
<dbReference type="NCBIfam" id="TIGR02678">
    <property type="entry name" value="TIGR02678 family protein"/>
    <property type="match status" value="1"/>
</dbReference>
<organism evidence="1 2">
    <name type="scientific">Kineococcus halophytocola</name>
    <dbReference type="NCBI Taxonomy" id="3234027"/>
    <lineage>
        <taxon>Bacteria</taxon>
        <taxon>Bacillati</taxon>
        <taxon>Actinomycetota</taxon>
        <taxon>Actinomycetes</taxon>
        <taxon>Kineosporiales</taxon>
        <taxon>Kineosporiaceae</taxon>
        <taxon>Kineococcus</taxon>
    </lineage>
</organism>
<accession>A0ABV4H6U1</accession>
<sequence>MSSTLSGRLEDDRRHERRRAARALLLRPLLRPAGRDAEAFVLVRRHADWLRQWFDLNTGWRLRVEPELARLEKVTADPGDGTRPLVDAQRRPYSRRRYVLLCLALAVLSRSESQITLGLLADDVLLQSSDPELVAAGVDFRLEHVEERRDLVAVVRTLLDLGALTRVSGDEEAYLRAAGDVLYDVDQHVLAGLLAAPVGPSTITATTLDERVQALTATPPPVTEDGRNRAIRHRLTRRLLDDPVLLHADLDADELAYLTSQRRALTDRVEELTGLVAEVRSEGIAMVDPADDLTDLRMPEDGTDGHVALLIAEFLTERAPDPVPVSALRRHVHQLAQSHRADWRKGSDAPGQEITLVATALDRLAALRLVRVDREEVRALPPLHRYALRPATPTETM</sequence>
<dbReference type="Proteomes" id="UP001565927">
    <property type="component" value="Unassembled WGS sequence"/>
</dbReference>
<dbReference type="EMBL" id="JBGFTU010000029">
    <property type="protein sequence ID" value="MEZ0166819.1"/>
    <property type="molecule type" value="Genomic_DNA"/>
</dbReference>
<reference evidence="1 2" key="1">
    <citation type="submission" date="2024-07" db="EMBL/GenBank/DDBJ databases">
        <authorList>
            <person name="Thanompreechachai J."/>
            <person name="Duangmal K."/>
        </authorList>
    </citation>
    <scope>NUCLEOTIDE SEQUENCE [LARGE SCALE GENOMIC DNA]</scope>
    <source>
        <strain evidence="1 2">LSe6-4</strain>
    </source>
</reference>
<protein>
    <submittedName>
        <fullName evidence="1">TIGR02678 family protein</fullName>
    </submittedName>
</protein>
<keyword evidence="2" id="KW-1185">Reference proteome</keyword>
<name>A0ABV4H6U1_9ACTN</name>
<evidence type="ECO:0000313" key="2">
    <source>
        <dbReference type="Proteomes" id="UP001565927"/>
    </source>
</evidence>
<proteinExistence type="predicted"/>
<dbReference type="InterPro" id="IPR013494">
    <property type="entry name" value="CHP02678"/>
</dbReference>
<gene>
    <name evidence="1" type="ORF">AB2L27_18855</name>
</gene>
<comment type="caution">
    <text evidence="1">The sequence shown here is derived from an EMBL/GenBank/DDBJ whole genome shotgun (WGS) entry which is preliminary data.</text>
</comment>